<name>A0ABP0FK87_CLALP</name>
<sequence length="350" mass="39119">MENEDDLTNYEEELTFVNRQAKRVKKLTKKSKVLAKQAKLQNEKVFDLTNKAAMEIADHVENCFNEKESEETKELQTKLKDLLSSSSHIKSSASTELANEPSQRGLKVLPGVGIDHSLPFGPSLTNLDDVTSDETSDTNSEFFPDWSSADSCASSVCSRTKLTRSRIEEGYEFEEASLSDDDVLRLSDDEFDDDEIDLCIPNDQPEIVGFDTGILQPIPAAGNDVPETSNDAGRFLQVNTTTDNNAVKSHVLRRVKSMVMENDLEDGVAVGQRMFILQQKRNTLSMTTQPSPLLSTHDVTSLKKTPSQINTRYSLKRSRSSLSNQMTPYKRGDVNLLKIDVIQEEDTEAE</sequence>
<evidence type="ECO:0000313" key="1">
    <source>
        <dbReference type="EMBL" id="CAK8680079.1"/>
    </source>
</evidence>
<gene>
    <name evidence="1" type="ORF">CVLEPA_LOCUS10366</name>
</gene>
<keyword evidence="2" id="KW-1185">Reference proteome</keyword>
<organism evidence="1 2">
    <name type="scientific">Clavelina lepadiformis</name>
    <name type="common">Light-bulb sea squirt</name>
    <name type="synonym">Ascidia lepadiformis</name>
    <dbReference type="NCBI Taxonomy" id="159417"/>
    <lineage>
        <taxon>Eukaryota</taxon>
        <taxon>Metazoa</taxon>
        <taxon>Chordata</taxon>
        <taxon>Tunicata</taxon>
        <taxon>Ascidiacea</taxon>
        <taxon>Aplousobranchia</taxon>
        <taxon>Clavelinidae</taxon>
        <taxon>Clavelina</taxon>
    </lineage>
</organism>
<dbReference type="Proteomes" id="UP001642483">
    <property type="component" value="Unassembled WGS sequence"/>
</dbReference>
<protein>
    <submittedName>
        <fullName evidence="1">Uncharacterized protein</fullName>
    </submittedName>
</protein>
<accession>A0ABP0FK87</accession>
<evidence type="ECO:0000313" key="2">
    <source>
        <dbReference type="Proteomes" id="UP001642483"/>
    </source>
</evidence>
<dbReference type="EMBL" id="CAWYQH010000068">
    <property type="protein sequence ID" value="CAK8680079.1"/>
    <property type="molecule type" value="Genomic_DNA"/>
</dbReference>
<reference evidence="1 2" key="1">
    <citation type="submission" date="2024-02" db="EMBL/GenBank/DDBJ databases">
        <authorList>
            <person name="Daric V."/>
            <person name="Darras S."/>
        </authorList>
    </citation>
    <scope>NUCLEOTIDE SEQUENCE [LARGE SCALE GENOMIC DNA]</scope>
</reference>
<proteinExistence type="predicted"/>
<comment type="caution">
    <text evidence="1">The sequence shown here is derived from an EMBL/GenBank/DDBJ whole genome shotgun (WGS) entry which is preliminary data.</text>
</comment>